<dbReference type="InterPro" id="IPR025500">
    <property type="entry name" value="DUF4390"/>
</dbReference>
<dbReference type="OrthoDB" id="5298153at2"/>
<sequence length="201" mass="22919">MIRPHTRCFRRTALAILILGTAAWSTCALAVQAAFMGAEITRDEPGERPGLFVAAHYEFDLPAPLLDVLHRGIALYFAHEFRLTSSRWYWLDKTVADETFLVRLSFDPLTRRYRVGYSGLSLNFDSLEQALPLVKNIRRWRVAPSDTIGDSRSFTAQVRFHLDTTKLPKPMQVTTDDSIEWSVESDWTTIRIDPSVTNDGE</sequence>
<dbReference type="KEGG" id="sutt:SUTMEG_01640"/>
<proteinExistence type="predicted"/>
<reference evidence="2 3" key="1">
    <citation type="journal article" date="2018" name="Int. J. Syst. Evol. Microbiol.">
        <title>Mesosutterella multiformis gen. nov., sp. nov., a member of the family Sutterellaceae and Sutterella megalosphaeroides sp. nov., isolated from human faeces.</title>
        <authorList>
            <person name="Sakamoto M."/>
            <person name="Ikeyama N."/>
            <person name="Kunihiro T."/>
            <person name="Iino T."/>
            <person name="Yuki M."/>
            <person name="Ohkuma M."/>
        </authorList>
    </citation>
    <scope>NUCLEOTIDE SEQUENCE [LARGE SCALE GENOMIC DNA]</scope>
    <source>
        <strain evidence="2 3">6FBBBH3</strain>
    </source>
</reference>
<dbReference type="Proteomes" id="UP000271003">
    <property type="component" value="Chromosome"/>
</dbReference>
<keyword evidence="1" id="KW-0732">Signal</keyword>
<evidence type="ECO:0000313" key="2">
    <source>
        <dbReference type="EMBL" id="BBF22273.1"/>
    </source>
</evidence>
<protein>
    <recommendedName>
        <fullName evidence="4">DUF4390 domain-containing protein</fullName>
    </recommendedName>
</protein>
<dbReference type="EMBL" id="AP018786">
    <property type="protein sequence ID" value="BBF22273.1"/>
    <property type="molecule type" value="Genomic_DNA"/>
</dbReference>
<evidence type="ECO:0008006" key="4">
    <source>
        <dbReference type="Google" id="ProtNLM"/>
    </source>
</evidence>
<name>A0A2Z6I7A8_9BURK</name>
<feature type="signal peptide" evidence="1">
    <location>
        <begin position="1"/>
        <end position="30"/>
    </location>
</feature>
<dbReference type="AlphaFoldDB" id="A0A2Z6I7A8"/>
<evidence type="ECO:0000313" key="3">
    <source>
        <dbReference type="Proteomes" id="UP000271003"/>
    </source>
</evidence>
<organism evidence="2 3">
    <name type="scientific">Sutterella megalosphaeroides</name>
    <dbReference type="NCBI Taxonomy" id="2494234"/>
    <lineage>
        <taxon>Bacteria</taxon>
        <taxon>Pseudomonadati</taxon>
        <taxon>Pseudomonadota</taxon>
        <taxon>Betaproteobacteria</taxon>
        <taxon>Burkholderiales</taxon>
        <taxon>Sutterellaceae</taxon>
        <taxon>Sutterella</taxon>
    </lineage>
</organism>
<feature type="chain" id="PRO_5016273857" description="DUF4390 domain-containing protein" evidence="1">
    <location>
        <begin position="31"/>
        <end position="201"/>
    </location>
</feature>
<dbReference type="Pfam" id="PF14334">
    <property type="entry name" value="DUF4390"/>
    <property type="match status" value="1"/>
</dbReference>
<dbReference type="RefSeq" id="WP_120175931.1">
    <property type="nucleotide sequence ID" value="NZ_AP018786.1"/>
</dbReference>
<gene>
    <name evidence="2" type="ORF">SUTMEG_01640</name>
</gene>
<keyword evidence="3" id="KW-1185">Reference proteome</keyword>
<evidence type="ECO:0000256" key="1">
    <source>
        <dbReference type="SAM" id="SignalP"/>
    </source>
</evidence>
<accession>A0A2Z6I7A8</accession>